<dbReference type="EMBL" id="AWTV01000011">
    <property type="protein sequence ID" value="KIH86359.1"/>
    <property type="molecule type" value="Genomic_DNA"/>
</dbReference>
<accession>A0A0C2EJX6</accession>
<feature type="compositionally biased region" description="Low complexity" evidence="5">
    <location>
        <begin position="143"/>
        <end position="158"/>
    </location>
</feature>
<reference evidence="7 8" key="1">
    <citation type="journal article" date="2014" name="BMC Genomics">
        <title>Comparative genomics of the major fungal agents of human and animal Sporotrichosis: Sporothrix schenckii and Sporothrix brasiliensis.</title>
        <authorList>
            <person name="Teixeira M.M."/>
            <person name="de Almeida L.G."/>
            <person name="Kubitschek-Barreira P."/>
            <person name="Alves F.L."/>
            <person name="Kioshima E.S."/>
            <person name="Abadio A.K."/>
            <person name="Fernandes L."/>
            <person name="Derengowski L.S."/>
            <person name="Ferreira K.S."/>
            <person name="Souza R.C."/>
            <person name="Ruiz J.C."/>
            <person name="de Andrade N.C."/>
            <person name="Paes H.C."/>
            <person name="Nicola A.M."/>
            <person name="Albuquerque P."/>
            <person name="Gerber A.L."/>
            <person name="Martins V.P."/>
            <person name="Peconick L.D."/>
            <person name="Neto A.V."/>
            <person name="Chaucanez C.B."/>
            <person name="Silva P.A."/>
            <person name="Cunha O.L."/>
            <person name="de Oliveira F.F."/>
            <person name="dos Santos T.C."/>
            <person name="Barros A.L."/>
            <person name="Soares M.A."/>
            <person name="de Oliveira L.M."/>
            <person name="Marini M.M."/>
            <person name="Villalobos-Duno H."/>
            <person name="Cunha M.M."/>
            <person name="de Hoog S."/>
            <person name="da Silveira J.F."/>
            <person name="Henrissat B."/>
            <person name="Nino-Vega G.A."/>
            <person name="Cisalpino P.S."/>
            <person name="Mora-Montes H.M."/>
            <person name="Almeida S.R."/>
            <person name="Stajich J.E."/>
            <person name="Lopes-Bezerra L.M."/>
            <person name="Vasconcelos A.T."/>
            <person name="Felipe M.S."/>
        </authorList>
    </citation>
    <scope>NUCLEOTIDE SEQUENCE [LARGE SCALE GENOMIC DNA]</scope>
    <source>
        <strain evidence="7 8">5110</strain>
    </source>
</reference>
<dbReference type="RefSeq" id="XP_040614369.1">
    <property type="nucleotide sequence ID" value="XM_040766488.1"/>
</dbReference>
<dbReference type="PANTHER" id="PTHR15549">
    <property type="entry name" value="PAIRED IMMUNOGLOBULIN-LIKE TYPE 2 RECEPTOR"/>
    <property type="match status" value="1"/>
</dbReference>
<dbReference type="VEuPathDB" id="FungiDB:SPBR_08250"/>
<dbReference type="Gene3D" id="2.30.30.40">
    <property type="entry name" value="SH3 Domains"/>
    <property type="match status" value="1"/>
</dbReference>
<dbReference type="GO" id="GO:0071944">
    <property type="term" value="C:cell periphery"/>
    <property type="evidence" value="ECO:0007669"/>
    <property type="project" value="UniProtKB-ARBA"/>
</dbReference>
<comment type="subcellular location">
    <subcellularLocation>
        <location evidence="1">Membrane</location>
        <topology evidence="1">Single-pass membrane protein</topology>
    </subcellularLocation>
</comment>
<evidence type="ECO:0000256" key="5">
    <source>
        <dbReference type="SAM" id="MobiDB-lite"/>
    </source>
</evidence>
<evidence type="ECO:0000256" key="2">
    <source>
        <dbReference type="ARBA" id="ARBA00022692"/>
    </source>
</evidence>
<feature type="region of interest" description="Disordered" evidence="5">
    <location>
        <begin position="443"/>
        <end position="609"/>
    </location>
</feature>
<gene>
    <name evidence="7" type="ORF">SPBR_08250</name>
</gene>
<feature type="region of interest" description="Disordered" evidence="5">
    <location>
        <begin position="258"/>
        <end position="343"/>
    </location>
</feature>
<feature type="transmembrane region" description="Helical" evidence="6">
    <location>
        <begin position="177"/>
        <end position="198"/>
    </location>
</feature>
<feature type="region of interest" description="Disordered" evidence="5">
    <location>
        <begin position="29"/>
        <end position="158"/>
    </location>
</feature>
<dbReference type="OrthoDB" id="5340910at2759"/>
<dbReference type="Proteomes" id="UP000031575">
    <property type="component" value="Unassembled WGS sequence"/>
</dbReference>
<evidence type="ECO:0000256" key="4">
    <source>
        <dbReference type="ARBA" id="ARBA00023136"/>
    </source>
</evidence>
<dbReference type="InterPro" id="IPR036028">
    <property type="entry name" value="SH3-like_dom_sf"/>
</dbReference>
<dbReference type="AlphaFoldDB" id="A0A0C2EJX6"/>
<dbReference type="SUPFAM" id="SSF50044">
    <property type="entry name" value="SH3-domain"/>
    <property type="match status" value="1"/>
</dbReference>
<feature type="compositionally biased region" description="Polar residues" evidence="5">
    <location>
        <begin position="128"/>
        <end position="137"/>
    </location>
</feature>
<evidence type="ECO:0000256" key="1">
    <source>
        <dbReference type="ARBA" id="ARBA00004167"/>
    </source>
</evidence>
<evidence type="ECO:0000256" key="6">
    <source>
        <dbReference type="SAM" id="Phobius"/>
    </source>
</evidence>
<feature type="compositionally biased region" description="Polar residues" evidence="5">
    <location>
        <begin position="313"/>
        <end position="322"/>
    </location>
</feature>
<organism evidence="7 8">
    <name type="scientific">Sporothrix brasiliensis 5110</name>
    <dbReference type="NCBI Taxonomy" id="1398154"/>
    <lineage>
        <taxon>Eukaryota</taxon>
        <taxon>Fungi</taxon>
        <taxon>Dikarya</taxon>
        <taxon>Ascomycota</taxon>
        <taxon>Pezizomycotina</taxon>
        <taxon>Sordariomycetes</taxon>
        <taxon>Sordariomycetidae</taxon>
        <taxon>Ophiostomatales</taxon>
        <taxon>Ophiostomataceae</taxon>
        <taxon>Sporothrix</taxon>
    </lineage>
</organism>
<keyword evidence="4 6" id="KW-0472">Membrane</keyword>
<proteinExistence type="predicted"/>
<dbReference type="InterPro" id="IPR051694">
    <property type="entry name" value="Immunoregulatory_rcpt-like"/>
</dbReference>
<name>A0A0C2EJX6_9PEZI</name>
<keyword evidence="8" id="KW-1185">Reference proteome</keyword>
<feature type="compositionally biased region" description="Low complexity" evidence="5">
    <location>
        <begin position="66"/>
        <end position="115"/>
    </location>
</feature>
<keyword evidence="2 6" id="KW-0812">Transmembrane</keyword>
<comment type="caution">
    <text evidence="7">The sequence shown here is derived from an EMBL/GenBank/DDBJ whole genome shotgun (WGS) entry which is preliminary data.</text>
</comment>
<dbReference type="GO" id="GO:0016020">
    <property type="term" value="C:membrane"/>
    <property type="evidence" value="ECO:0007669"/>
    <property type="project" value="UniProtKB-SubCell"/>
</dbReference>
<feature type="compositionally biased region" description="Low complexity" evidence="5">
    <location>
        <begin position="559"/>
        <end position="574"/>
    </location>
</feature>
<evidence type="ECO:0000256" key="3">
    <source>
        <dbReference type="ARBA" id="ARBA00022989"/>
    </source>
</evidence>
<evidence type="ECO:0000313" key="7">
    <source>
        <dbReference type="EMBL" id="KIH86359.1"/>
    </source>
</evidence>
<feature type="compositionally biased region" description="Basic and acidic residues" evidence="5">
    <location>
        <begin position="206"/>
        <end position="216"/>
    </location>
</feature>
<dbReference type="HOGENOM" id="CLU_018830_1_0_1"/>
<feature type="region of interest" description="Disordered" evidence="5">
    <location>
        <begin position="365"/>
        <end position="405"/>
    </location>
</feature>
<protein>
    <recommendedName>
        <fullName evidence="9">SH3 domain-containing protein</fullName>
    </recommendedName>
</protein>
<sequence length="609" mass="61609">MMAQVRPRVVRPHGVGRRDLWDSITSAVGNAFDPHDKDSQSTSTSTKEHEHKTKTKTVLTTDAPSTYTGPLTTKTQPTKPAAKTTETTPTKTATTSAKAATTKTTSKAAAKTSDTTSEHAKDLPKSIAATTAPTSETRLAVDTAKPTTTTSASPTLAAASATNSATASSGSSTGAKAGIAIGVLAGVFFVFAIIFFLFRRHRKQVEDRRVADDEKNGPFADSAAIGGAPRSRLSLKPVAQFLGGAGAGASAAAGAAANSQYDNGFPSRRQSRGANIAMRDQPPMSARSQPGSAWERPITGNDRNNPFGDGAQRLTSAFSTAQHGFPGANPQGPDANGVSPVSPGGAGTAFAGGAAAGAAAGMLTRKASTRKDGPNALDLTLPAPNSNNSNLGPVPPSPAATEYTAGGPPVSTVHRVQLDFKPTLDDELDLRAGQLVRLLHEYDDGWGGGRAGPPVNPSGRPITPQGGPFGPGRMPGPMGGPMGVPGSMVPGQGGRPQSPATPQGGPPSQKMMNGQMRPQSPYGGPPGGPRSASPATIGARSVSPLSGSIGRPQSPAELSGASSGTSGSQPQSPANTGPHNITPPGPSPVNKPVRPTNSIGRKPVPGQAL</sequence>
<evidence type="ECO:0000313" key="8">
    <source>
        <dbReference type="Proteomes" id="UP000031575"/>
    </source>
</evidence>
<keyword evidence="3 6" id="KW-1133">Transmembrane helix</keyword>
<feature type="region of interest" description="Disordered" evidence="5">
    <location>
        <begin position="206"/>
        <end position="226"/>
    </location>
</feature>
<evidence type="ECO:0008006" key="9">
    <source>
        <dbReference type="Google" id="ProtNLM"/>
    </source>
</evidence>
<dbReference type="GeneID" id="63681409"/>